<dbReference type="InterPro" id="IPR021109">
    <property type="entry name" value="Peptidase_aspartic_dom_sf"/>
</dbReference>
<protein>
    <recommendedName>
        <fullName evidence="3">Peptidase A2 domain-containing protein</fullName>
    </recommendedName>
</protein>
<dbReference type="Proteomes" id="UP000001036">
    <property type="component" value="Chromosome"/>
</dbReference>
<sequence>MVVAFAAGVLVTEYRYRLQVPPAAHTVVPPEVIEPAISPAPTQSQPPAALPGAEAPLWDEIQRLLAGGDQVQAAQSLRRYLQQHPQSAPAWLLLAQVQQQLGRQRESVDAWFQYLRYELDAAKVEGAIQHLKQYLLKLAQSPSLFGEERLWLIEQINNLIKLTADDGELHLALANLHLNNEDRDQAQYHALMAVNHPQSQPQAEAILAKLNGDQIDAALGETLEIPLTRYGNQFLVEVSIEGNSARLLLDTGASLSGVTSRYLEQHPYLVKNRKPIQLNTASGSVDSYLFTVEQLNLASIPFHKHLLAHLPMGDTREFDGLLGVDILGRFDFVIDQSAARLRLSKRAE</sequence>
<dbReference type="SUPFAM" id="SSF50630">
    <property type="entry name" value="Acid proteases"/>
    <property type="match status" value="1"/>
</dbReference>
<accession>B3PLC0</accession>
<dbReference type="STRING" id="498211.CJA_0944"/>
<evidence type="ECO:0000313" key="1">
    <source>
        <dbReference type="EMBL" id="ACE85504.1"/>
    </source>
</evidence>
<dbReference type="Pfam" id="PF13975">
    <property type="entry name" value="gag-asp_proteas"/>
    <property type="match status" value="1"/>
</dbReference>
<dbReference type="EMBL" id="CP000934">
    <property type="protein sequence ID" value="ACE85504.1"/>
    <property type="molecule type" value="Genomic_DNA"/>
</dbReference>
<dbReference type="InterPro" id="IPR034122">
    <property type="entry name" value="Retropepsin-like_bacterial"/>
</dbReference>
<evidence type="ECO:0000313" key="2">
    <source>
        <dbReference type="Proteomes" id="UP000001036"/>
    </source>
</evidence>
<name>B3PLC0_CELJU</name>
<keyword evidence="2" id="KW-1185">Reference proteome</keyword>
<evidence type="ECO:0008006" key="3">
    <source>
        <dbReference type="Google" id="ProtNLM"/>
    </source>
</evidence>
<dbReference type="InterPro" id="IPR011990">
    <property type="entry name" value="TPR-like_helical_dom_sf"/>
</dbReference>
<dbReference type="Gene3D" id="2.40.70.10">
    <property type="entry name" value="Acid Proteases"/>
    <property type="match status" value="1"/>
</dbReference>
<reference evidence="1 2" key="1">
    <citation type="journal article" date="2008" name="J. Bacteriol.">
        <title>Insights into plant cell wall degradation from the genome sequence of the soil bacterium Cellvibrio japonicus.</title>
        <authorList>
            <person name="Deboy R.T."/>
            <person name="Mongodin E.F."/>
            <person name="Fouts D.E."/>
            <person name="Tailford L.E."/>
            <person name="Khouri H."/>
            <person name="Emerson J.B."/>
            <person name="Mohamoud Y."/>
            <person name="Watkins K."/>
            <person name="Henrissat B."/>
            <person name="Gilbert H.J."/>
            <person name="Nelson K.E."/>
        </authorList>
    </citation>
    <scope>NUCLEOTIDE SEQUENCE [LARGE SCALE GENOMIC DNA]</scope>
    <source>
        <strain evidence="1 2">Ueda107</strain>
    </source>
</reference>
<dbReference type="Gene3D" id="1.25.40.10">
    <property type="entry name" value="Tetratricopeptide repeat domain"/>
    <property type="match status" value="1"/>
</dbReference>
<dbReference type="eggNOG" id="COG3577">
    <property type="taxonomic scope" value="Bacteria"/>
</dbReference>
<dbReference type="AlphaFoldDB" id="B3PLC0"/>
<dbReference type="CDD" id="cd05483">
    <property type="entry name" value="retropepsin_like_bacteria"/>
    <property type="match status" value="1"/>
</dbReference>
<dbReference type="KEGG" id="cja:CJA_0944"/>
<dbReference type="HOGENOM" id="CLU_796177_0_0_6"/>
<organism evidence="1 2">
    <name type="scientific">Cellvibrio japonicus (strain Ueda107)</name>
    <name type="common">Pseudomonas fluorescens subsp. cellulosa</name>
    <dbReference type="NCBI Taxonomy" id="498211"/>
    <lineage>
        <taxon>Bacteria</taxon>
        <taxon>Pseudomonadati</taxon>
        <taxon>Pseudomonadota</taxon>
        <taxon>Gammaproteobacteria</taxon>
        <taxon>Cellvibrionales</taxon>
        <taxon>Cellvibrionaceae</taxon>
        <taxon>Cellvibrio</taxon>
    </lineage>
</organism>
<gene>
    <name evidence="1" type="ordered locus">CJA_0944</name>
</gene>
<proteinExistence type="predicted"/>
<dbReference type="SUPFAM" id="SSF48452">
    <property type="entry name" value="TPR-like"/>
    <property type="match status" value="1"/>
</dbReference>